<keyword evidence="2" id="KW-0413">Isomerase</keyword>
<dbReference type="SUPFAM" id="SSF52833">
    <property type="entry name" value="Thioredoxin-like"/>
    <property type="match status" value="1"/>
</dbReference>
<reference evidence="2 3" key="1">
    <citation type="submission" date="2018-02" db="EMBL/GenBank/DDBJ databases">
        <title>Genomic Encyclopedia of Archaeal and Bacterial Type Strains, Phase II (KMG-II): from individual species to whole genera.</title>
        <authorList>
            <person name="Goeker M."/>
        </authorList>
    </citation>
    <scope>NUCLEOTIDE SEQUENCE [LARGE SCALE GENOMIC DNA]</scope>
    <source>
        <strain evidence="2 3">DSM 29526</strain>
    </source>
</reference>
<comment type="caution">
    <text evidence="2">The sequence shown here is derived from an EMBL/GenBank/DDBJ whole genome shotgun (WGS) entry which is preliminary data.</text>
</comment>
<dbReference type="InterPro" id="IPR050553">
    <property type="entry name" value="Thioredoxin_ResA/DsbE_sf"/>
</dbReference>
<dbReference type="Proteomes" id="UP000237662">
    <property type="component" value="Unassembled WGS sequence"/>
</dbReference>
<dbReference type="InterPro" id="IPR000866">
    <property type="entry name" value="AhpC/TSA"/>
</dbReference>
<dbReference type="InterPro" id="IPR036249">
    <property type="entry name" value="Thioredoxin-like_sf"/>
</dbReference>
<organism evidence="2 3">
    <name type="scientific">Neolewinella xylanilytica</name>
    <dbReference type="NCBI Taxonomy" id="1514080"/>
    <lineage>
        <taxon>Bacteria</taxon>
        <taxon>Pseudomonadati</taxon>
        <taxon>Bacteroidota</taxon>
        <taxon>Saprospiria</taxon>
        <taxon>Saprospirales</taxon>
        <taxon>Lewinellaceae</taxon>
        <taxon>Neolewinella</taxon>
    </lineage>
</organism>
<dbReference type="CDD" id="cd02966">
    <property type="entry name" value="TlpA_like_family"/>
    <property type="match status" value="1"/>
</dbReference>
<sequence length="173" mass="19281">MRPVLIFYCLVTLVGCGSSEPPPSVSTIVAPASAPKVYAEYSAVAPLFAQRNDTTYLINFWATWCRPCLEELPLLQALAEDHRDQTLQVILVSLDTEVAAIERIPAYLSAKGIDLPAVVLTDEGAEWKRALDEKWDGSLPTTLIYRQGLRYVYRRPFRSMPDLEAAVKPLVSQ</sequence>
<dbReference type="InterPro" id="IPR013766">
    <property type="entry name" value="Thioredoxin_domain"/>
</dbReference>
<dbReference type="AlphaFoldDB" id="A0A2S6IB17"/>
<dbReference type="GO" id="GO:0016853">
    <property type="term" value="F:isomerase activity"/>
    <property type="evidence" value="ECO:0007669"/>
    <property type="project" value="UniProtKB-KW"/>
</dbReference>
<protein>
    <submittedName>
        <fullName evidence="2">Thiol-disulfide isomerase/thioredoxin</fullName>
    </submittedName>
</protein>
<dbReference type="PANTHER" id="PTHR42852:SF17">
    <property type="entry name" value="THIOREDOXIN-LIKE PROTEIN HI_1115"/>
    <property type="match status" value="1"/>
</dbReference>
<evidence type="ECO:0000313" key="2">
    <source>
        <dbReference type="EMBL" id="PPK88688.1"/>
    </source>
</evidence>
<dbReference type="GO" id="GO:0016491">
    <property type="term" value="F:oxidoreductase activity"/>
    <property type="evidence" value="ECO:0007669"/>
    <property type="project" value="InterPro"/>
</dbReference>
<dbReference type="EMBL" id="PTJC01000005">
    <property type="protein sequence ID" value="PPK88688.1"/>
    <property type="molecule type" value="Genomic_DNA"/>
</dbReference>
<dbReference type="Gene3D" id="3.40.30.10">
    <property type="entry name" value="Glutaredoxin"/>
    <property type="match status" value="1"/>
</dbReference>
<accession>A0A2S6IB17</accession>
<dbReference type="PANTHER" id="PTHR42852">
    <property type="entry name" value="THIOL:DISULFIDE INTERCHANGE PROTEIN DSBE"/>
    <property type="match status" value="1"/>
</dbReference>
<feature type="domain" description="Thioredoxin" evidence="1">
    <location>
        <begin position="19"/>
        <end position="172"/>
    </location>
</feature>
<dbReference type="GO" id="GO:0016209">
    <property type="term" value="F:antioxidant activity"/>
    <property type="evidence" value="ECO:0007669"/>
    <property type="project" value="InterPro"/>
</dbReference>
<gene>
    <name evidence="2" type="ORF">CLV84_1658</name>
</gene>
<evidence type="ECO:0000259" key="1">
    <source>
        <dbReference type="PROSITE" id="PS51352"/>
    </source>
</evidence>
<dbReference type="OrthoDB" id="6399635at2"/>
<name>A0A2S6IB17_9BACT</name>
<proteinExistence type="predicted"/>
<evidence type="ECO:0000313" key="3">
    <source>
        <dbReference type="Proteomes" id="UP000237662"/>
    </source>
</evidence>
<keyword evidence="3" id="KW-1185">Reference proteome</keyword>
<dbReference type="PROSITE" id="PS51257">
    <property type="entry name" value="PROKAR_LIPOPROTEIN"/>
    <property type="match status" value="1"/>
</dbReference>
<dbReference type="Pfam" id="PF00578">
    <property type="entry name" value="AhpC-TSA"/>
    <property type="match status" value="1"/>
</dbReference>
<dbReference type="PROSITE" id="PS51352">
    <property type="entry name" value="THIOREDOXIN_2"/>
    <property type="match status" value="1"/>
</dbReference>